<feature type="domain" description="DUF4352" evidence="4">
    <location>
        <begin position="110"/>
        <end position="222"/>
    </location>
</feature>
<feature type="region of interest" description="Disordered" evidence="2">
    <location>
        <begin position="1"/>
        <end position="25"/>
    </location>
</feature>
<dbReference type="EMBL" id="JABFYL010000016">
    <property type="protein sequence ID" value="NVN49466.1"/>
    <property type="molecule type" value="Genomic_DNA"/>
</dbReference>
<gene>
    <name evidence="5" type="ORF">HLY00_3542</name>
</gene>
<evidence type="ECO:0000256" key="2">
    <source>
        <dbReference type="SAM" id="MobiDB-lite"/>
    </source>
</evidence>
<dbReference type="AlphaFoldDB" id="A0A850PP97"/>
<dbReference type="RefSeq" id="WP_178357840.1">
    <property type="nucleotide sequence ID" value="NZ_JABFYL010000016.1"/>
</dbReference>
<sequence length="230" mass="23104">PPTAAAAEPDHAGAHRAPEEAPAGDGDHRRLLVRYLSVCAALLAVLVAVAVYAAFFADDGSVSIDATDDPTTSETAPTTTSEGGGWGDGPPETSAEATTAAPPQAETGDVVDGALAFTVHGTEVGSTVASADVPVEKTAAGEYIVVHMTVTNVSDAPATFLGTFQKLNAGGTVYSIDDEATFYTGGALAELNPGDQADVSVAFDVPTGTTPESIELHADPISPGVEVPLS</sequence>
<dbReference type="Pfam" id="PF11611">
    <property type="entry name" value="DUF4352"/>
    <property type="match status" value="1"/>
</dbReference>
<feature type="compositionally biased region" description="Low complexity" evidence="2">
    <location>
        <begin position="90"/>
        <end position="106"/>
    </location>
</feature>
<evidence type="ECO:0000313" key="6">
    <source>
        <dbReference type="Proteomes" id="UP000570517"/>
    </source>
</evidence>
<dbReference type="Gene3D" id="2.60.40.1240">
    <property type="match status" value="1"/>
</dbReference>
<feature type="region of interest" description="Disordered" evidence="2">
    <location>
        <begin position="63"/>
        <end position="106"/>
    </location>
</feature>
<keyword evidence="3" id="KW-0812">Transmembrane</keyword>
<evidence type="ECO:0000256" key="1">
    <source>
        <dbReference type="ARBA" id="ARBA00022729"/>
    </source>
</evidence>
<organism evidence="5 6">
    <name type="scientific">Mycolicibacterium hippocampi</name>
    <dbReference type="NCBI Taxonomy" id="659824"/>
    <lineage>
        <taxon>Bacteria</taxon>
        <taxon>Bacillati</taxon>
        <taxon>Actinomycetota</taxon>
        <taxon>Actinomycetes</taxon>
        <taxon>Mycobacteriales</taxon>
        <taxon>Mycobacteriaceae</taxon>
        <taxon>Mycolicibacterium</taxon>
    </lineage>
</organism>
<keyword evidence="6" id="KW-1185">Reference proteome</keyword>
<keyword evidence="3" id="KW-1133">Transmembrane helix</keyword>
<proteinExistence type="predicted"/>
<comment type="caution">
    <text evidence="5">The sequence shown here is derived from an EMBL/GenBank/DDBJ whole genome shotgun (WGS) entry which is preliminary data.</text>
</comment>
<keyword evidence="1" id="KW-0732">Signal</keyword>
<accession>A0A850PP97</accession>
<evidence type="ECO:0000256" key="3">
    <source>
        <dbReference type="SAM" id="Phobius"/>
    </source>
</evidence>
<feature type="compositionally biased region" description="Low complexity" evidence="2">
    <location>
        <begin position="69"/>
        <end position="81"/>
    </location>
</feature>
<keyword evidence="3" id="KW-0472">Membrane</keyword>
<name>A0A850PP97_9MYCO</name>
<feature type="non-terminal residue" evidence="5">
    <location>
        <position position="1"/>
    </location>
</feature>
<protein>
    <recommendedName>
        <fullName evidence="4">DUF4352 domain-containing protein</fullName>
    </recommendedName>
</protein>
<dbReference type="InterPro" id="IPR029051">
    <property type="entry name" value="DUF4352"/>
</dbReference>
<feature type="transmembrane region" description="Helical" evidence="3">
    <location>
        <begin position="35"/>
        <end position="57"/>
    </location>
</feature>
<reference evidence="5 6" key="1">
    <citation type="submission" date="2020-05" db="EMBL/GenBank/DDBJ databases">
        <title>Draft genome sequence of Mycobacterium hippocampi DL, isolated from European seabass, Dicentrarchus labrax, reared in fish farms.</title>
        <authorList>
            <person name="Stathopoulou P."/>
            <person name="Asimakis E."/>
            <person name="Tzokas K."/>
            <person name="Batargias C."/>
            <person name="Tsiamis G."/>
        </authorList>
    </citation>
    <scope>NUCLEOTIDE SEQUENCE [LARGE SCALE GENOMIC DNA]</scope>
    <source>
        <strain evidence="5 6">DL</strain>
    </source>
</reference>
<feature type="compositionally biased region" description="Basic and acidic residues" evidence="2">
    <location>
        <begin position="8"/>
        <end position="25"/>
    </location>
</feature>
<dbReference type="Proteomes" id="UP000570517">
    <property type="component" value="Unassembled WGS sequence"/>
</dbReference>
<evidence type="ECO:0000313" key="5">
    <source>
        <dbReference type="EMBL" id="NVN49466.1"/>
    </source>
</evidence>
<dbReference type="InterPro" id="IPR029050">
    <property type="entry name" value="Immunoprotect_excell_Ig-like"/>
</dbReference>
<evidence type="ECO:0000259" key="4">
    <source>
        <dbReference type="Pfam" id="PF11611"/>
    </source>
</evidence>